<reference evidence="1 2" key="1">
    <citation type="journal article" date="2012" name="J. Bacteriol.">
        <title>Whole-genome sequences of Bacillus subtilis and close relatives.</title>
        <authorList>
            <person name="Earl A.M."/>
            <person name="Eppinger M."/>
            <person name="Fricke W.F."/>
            <person name="Rosovitz M.J."/>
            <person name="Rasko D.A."/>
            <person name="Daugherty S."/>
            <person name="Losick R."/>
            <person name="Kolter R."/>
            <person name="Ravel J."/>
        </authorList>
    </citation>
    <scope>NUCLEOTIDE SEQUENCE [LARGE SCALE GENOMIC DNA]</scope>
    <source>
        <strain evidence="2">DSM 15029 / JCM 12233 / NBRC 101239 / NRRL B-23049 / TU-B-10</strain>
    </source>
</reference>
<dbReference type="HOGENOM" id="CLU_3229824_0_0_9"/>
<dbReference type="STRING" id="1052585.GYO_0519"/>
<gene>
    <name evidence="1" type="ordered locus">GYO_0519</name>
</gene>
<name>G4NTV1_BACS4</name>
<dbReference type="KEGG" id="bst:GYO_0519"/>
<evidence type="ECO:0000313" key="1">
    <source>
        <dbReference type="EMBL" id="AEP85231.1"/>
    </source>
</evidence>
<dbReference type="EMBL" id="CP002905">
    <property type="protein sequence ID" value="AEP85231.1"/>
    <property type="molecule type" value="Genomic_DNA"/>
</dbReference>
<protein>
    <submittedName>
        <fullName evidence="1">Uncharacterized protein</fullName>
    </submittedName>
</protein>
<evidence type="ECO:0000313" key="2">
    <source>
        <dbReference type="Proteomes" id="UP000002651"/>
    </source>
</evidence>
<sequence length="43" mass="5084">MKFLYSLYAYFTNIYIDTGLPVLFRSSFTRDSLLLVVQTFLPE</sequence>
<proteinExistence type="predicted"/>
<dbReference type="Proteomes" id="UP000002651">
    <property type="component" value="Chromosome"/>
</dbReference>
<dbReference type="AlphaFoldDB" id="G4NTV1"/>
<keyword evidence="2" id="KW-1185">Reference proteome</keyword>
<organism evidence="1 2">
    <name type="scientific">Bacillus spizizenii (strain DSM 15029 / JCM 12233 / NBRC 101239 / NRRL B-23049 / TU-B-10)</name>
    <name type="common">Bacillus subtilis subsp. spizizenii</name>
    <dbReference type="NCBI Taxonomy" id="1052585"/>
    <lineage>
        <taxon>Bacteria</taxon>
        <taxon>Bacillati</taxon>
        <taxon>Bacillota</taxon>
        <taxon>Bacilli</taxon>
        <taxon>Bacillales</taxon>
        <taxon>Bacillaceae</taxon>
        <taxon>Bacillus</taxon>
    </lineage>
</organism>
<accession>G4NTV1</accession>